<proteinExistence type="predicted"/>
<evidence type="ECO:0000256" key="1">
    <source>
        <dbReference type="SAM" id="MobiDB-lite"/>
    </source>
</evidence>
<feature type="region of interest" description="Disordered" evidence="1">
    <location>
        <begin position="464"/>
        <end position="498"/>
    </location>
</feature>
<reference evidence="3 4" key="1">
    <citation type="submission" date="2013-05" db="EMBL/GenBank/DDBJ databases">
        <title>Genome assembly of Chondromyces apiculatus DSM 436.</title>
        <authorList>
            <person name="Sharma G."/>
            <person name="Khatri I."/>
            <person name="Kaur C."/>
            <person name="Mayilraj S."/>
            <person name="Subramanian S."/>
        </authorList>
    </citation>
    <scope>NUCLEOTIDE SEQUENCE [LARGE SCALE GENOMIC DNA]</scope>
    <source>
        <strain evidence="3 4">DSM 436</strain>
    </source>
</reference>
<evidence type="ECO:0000313" key="4">
    <source>
        <dbReference type="Proteomes" id="UP000019678"/>
    </source>
</evidence>
<organism evidence="3 4">
    <name type="scientific">Chondromyces apiculatus DSM 436</name>
    <dbReference type="NCBI Taxonomy" id="1192034"/>
    <lineage>
        <taxon>Bacteria</taxon>
        <taxon>Pseudomonadati</taxon>
        <taxon>Myxococcota</taxon>
        <taxon>Polyangia</taxon>
        <taxon>Polyangiales</taxon>
        <taxon>Polyangiaceae</taxon>
        <taxon>Chondromyces</taxon>
    </lineage>
</organism>
<comment type="caution">
    <text evidence="3">The sequence shown here is derived from an EMBL/GenBank/DDBJ whole genome shotgun (WGS) entry which is preliminary data.</text>
</comment>
<dbReference type="SUPFAM" id="SSF53850">
    <property type="entry name" value="Periplasmic binding protein-like II"/>
    <property type="match status" value="1"/>
</dbReference>
<dbReference type="STRING" id="1192034.CAP_7770"/>
<sequence>MKLGGAKGMGRPRARTAVRFLGGAVCAALLSSVVGASVVGCGSDEEGDGSGGGGQGGQGGQGTGGDGAGGGGQGGQGGGSDERYLLRVQLYPYIPDAAEDQFAGMLQRLESEFEALHPEVDLDLNPPCFVDDIYDPEAIGRGLSGEGSACLLELAEVDTSLLGEVVATGAARPWGGLPQDRTFHAASITASTHEGALYGVPHWMCGHFVFSRDAAVAGAQTVDALVQALDDLQTPGPNMAGTMLGSWNLPSLYLDAWADTNGPEGVASAISDATYDPATLEAMMTFASTCESNGENPCLNGTYDPDAAGDPGMALFAAGEADAAFGFSERLHTILKGLPVGSEPEEIQVSSAPIGDGNHPLLFTDSFVLSARCTGGCADAAEAFVAYMSLPSTYGWVLSSEDAPEATRVPRYLMAPVLEAYERPELSADPFYPRINALTAAGTSFPNVGLYPVKDAMRDDLLATLAPDPAPSPAPSPSSVRARVPLQGGPSGSAGKVK</sequence>
<dbReference type="Gene3D" id="3.40.190.10">
    <property type="entry name" value="Periplasmic binding protein-like II"/>
    <property type="match status" value="1"/>
</dbReference>
<name>A0A017SYG3_9BACT</name>
<dbReference type="EMBL" id="ASRX01000071">
    <property type="protein sequence ID" value="EYF01817.1"/>
    <property type="molecule type" value="Genomic_DNA"/>
</dbReference>
<dbReference type="Proteomes" id="UP000019678">
    <property type="component" value="Unassembled WGS sequence"/>
</dbReference>
<feature type="compositionally biased region" description="Gly residues" evidence="1">
    <location>
        <begin position="49"/>
        <end position="79"/>
    </location>
</feature>
<evidence type="ECO:0000313" key="3">
    <source>
        <dbReference type="EMBL" id="EYF01817.1"/>
    </source>
</evidence>
<dbReference type="AlphaFoldDB" id="A0A017SYG3"/>
<protein>
    <submittedName>
        <fullName evidence="3">Uncharacterized protein</fullName>
    </submittedName>
</protein>
<feature type="chain" id="PRO_5001496782" evidence="2">
    <location>
        <begin position="37"/>
        <end position="498"/>
    </location>
</feature>
<keyword evidence="4" id="KW-1185">Reference proteome</keyword>
<gene>
    <name evidence="3" type="ORF">CAP_7770</name>
</gene>
<feature type="compositionally biased region" description="Low complexity" evidence="1">
    <location>
        <begin position="477"/>
        <end position="486"/>
    </location>
</feature>
<feature type="signal peptide" evidence="2">
    <location>
        <begin position="1"/>
        <end position="36"/>
    </location>
</feature>
<accession>A0A017SYG3</accession>
<evidence type="ECO:0000256" key="2">
    <source>
        <dbReference type="SAM" id="SignalP"/>
    </source>
</evidence>
<keyword evidence="2" id="KW-0732">Signal</keyword>
<feature type="region of interest" description="Disordered" evidence="1">
    <location>
        <begin position="45"/>
        <end position="79"/>
    </location>
</feature>
<dbReference type="OrthoDB" id="5508161at2"/>
<dbReference type="RefSeq" id="WP_052376510.1">
    <property type="nucleotide sequence ID" value="NZ_ASRX01000071.1"/>
</dbReference>
<dbReference type="eggNOG" id="COG1653">
    <property type="taxonomic scope" value="Bacteria"/>
</dbReference>